<accession>A0A1I8FBJ4</accession>
<organism evidence="2 3">
    <name type="scientific">Macrostomum lignano</name>
    <dbReference type="NCBI Taxonomy" id="282301"/>
    <lineage>
        <taxon>Eukaryota</taxon>
        <taxon>Metazoa</taxon>
        <taxon>Spiralia</taxon>
        <taxon>Lophotrochozoa</taxon>
        <taxon>Platyhelminthes</taxon>
        <taxon>Rhabditophora</taxon>
        <taxon>Macrostomorpha</taxon>
        <taxon>Macrostomida</taxon>
        <taxon>Macrostomidae</taxon>
        <taxon>Macrostomum</taxon>
    </lineage>
</organism>
<evidence type="ECO:0000313" key="3">
    <source>
        <dbReference type="WBParaSite" id="maker-unitig_28253-snap-gene-0.1-mRNA-1"/>
    </source>
</evidence>
<dbReference type="InterPro" id="IPR050716">
    <property type="entry name" value="MAGUK"/>
</dbReference>
<feature type="region of interest" description="Disordered" evidence="1">
    <location>
        <begin position="192"/>
        <end position="214"/>
    </location>
</feature>
<protein>
    <submittedName>
        <fullName evidence="3">C2 domain-containing protein</fullName>
    </submittedName>
</protein>
<evidence type="ECO:0000313" key="2">
    <source>
        <dbReference type="Proteomes" id="UP000095280"/>
    </source>
</evidence>
<name>A0A1I8FBJ4_9PLAT</name>
<dbReference type="AlphaFoldDB" id="A0A1I8FBJ4"/>
<reference evidence="3" key="1">
    <citation type="submission" date="2016-11" db="UniProtKB">
        <authorList>
            <consortium name="WormBaseParasite"/>
        </authorList>
    </citation>
    <scope>IDENTIFICATION</scope>
</reference>
<sequence length="234" mass="25738">REAQTVRLAIADLQKSLRAHGAPSKIVPNLSKEAVASVTLKIVPSLQDNHPMQCEIYVKAMFNYSPDEDDLNPAPRLAFGSALASGTRRRHAGQLIPSPELQEWRTACSAIERAKKGHGELQRACSPLPAGQATGAARAFQAGGWRPPLDQLEMVTYEEVVSLGQFSAGRPWCCSERTGWGRRHIKNTLIQASQTDTPTHSAHHRPPNKNEAEQDAITSFVARNYPRGDDARHH</sequence>
<keyword evidence="2" id="KW-1185">Reference proteome</keyword>
<dbReference type="WBParaSite" id="maker-unitig_28253-snap-gene-0.1-mRNA-1">
    <property type="protein sequence ID" value="maker-unitig_28253-snap-gene-0.1-mRNA-1"/>
    <property type="gene ID" value="maker-unitig_28253-snap-gene-0.1"/>
</dbReference>
<evidence type="ECO:0000256" key="1">
    <source>
        <dbReference type="SAM" id="MobiDB-lite"/>
    </source>
</evidence>
<dbReference type="PANTHER" id="PTHR23122">
    <property type="entry name" value="MEMBRANE-ASSOCIATED GUANYLATE KINASE MAGUK"/>
    <property type="match status" value="1"/>
</dbReference>
<proteinExistence type="predicted"/>
<dbReference type="Proteomes" id="UP000095280">
    <property type="component" value="Unplaced"/>
</dbReference>